<dbReference type="Proteomes" id="UP001346869">
    <property type="component" value="Unassembled WGS sequence"/>
</dbReference>
<accession>A0AAN7X269</accession>
<protein>
    <submittedName>
        <fullName evidence="1">Uncharacterized protein</fullName>
    </submittedName>
</protein>
<organism evidence="1 2">
    <name type="scientific">Eleginops maclovinus</name>
    <name type="common">Patagonian blennie</name>
    <name type="synonym">Eleginus maclovinus</name>
    <dbReference type="NCBI Taxonomy" id="56733"/>
    <lineage>
        <taxon>Eukaryota</taxon>
        <taxon>Metazoa</taxon>
        <taxon>Chordata</taxon>
        <taxon>Craniata</taxon>
        <taxon>Vertebrata</taxon>
        <taxon>Euteleostomi</taxon>
        <taxon>Actinopterygii</taxon>
        <taxon>Neopterygii</taxon>
        <taxon>Teleostei</taxon>
        <taxon>Neoteleostei</taxon>
        <taxon>Acanthomorphata</taxon>
        <taxon>Eupercaria</taxon>
        <taxon>Perciformes</taxon>
        <taxon>Notothenioidei</taxon>
        <taxon>Eleginopidae</taxon>
        <taxon>Eleginops</taxon>
    </lineage>
</organism>
<dbReference type="AlphaFoldDB" id="A0AAN7X269"/>
<name>A0AAN7X269_ELEMC</name>
<sequence length="84" mass="9683">MLYHGKLKRKSAIASGRSVLLLAWLRTEMDGWRMRDGGGSVRPQGALVEMMQGLRAKRWAMLHMEVHSYLRQRPAGPFVHFLYS</sequence>
<reference evidence="1 2" key="2">
    <citation type="journal article" date="2023" name="Mol. Biol. Evol.">
        <title>Genomics of Secondarily Temperate Adaptation in the Only Non-Antarctic Icefish.</title>
        <authorList>
            <person name="Rivera-Colon A.G."/>
            <person name="Rayamajhi N."/>
            <person name="Minhas B.F."/>
            <person name="Madrigal G."/>
            <person name="Bilyk K.T."/>
            <person name="Yoon V."/>
            <person name="Hune M."/>
            <person name="Gregory S."/>
            <person name="Cheng C.H.C."/>
            <person name="Catchen J.M."/>
        </authorList>
    </citation>
    <scope>NUCLEOTIDE SEQUENCE [LARGE SCALE GENOMIC DNA]</scope>
    <source>
        <strain evidence="1">JMC-PN-2008</strain>
    </source>
</reference>
<reference evidence="1 2" key="1">
    <citation type="journal article" date="2023" name="Genes (Basel)">
        <title>Chromosome-Level Genome Assembly and Circadian Gene Repertoire of the Patagonia Blennie Eleginops maclovinus-The Closest Ancestral Proxy of Antarctic Cryonotothenioids.</title>
        <authorList>
            <person name="Cheng C.C."/>
            <person name="Rivera-Colon A.G."/>
            <person name="Minhas B.F."/>
            <person name="Wilson L."/>
            <person name="Rayamajhi N."/>
            <person name="Vargas-Chacoff L."/>
            <person name="Catchen J.M."/>
        </authorList>
    </citation>
    <scope>NUCLEOTIDE SEQUENCE [LARGE SCALE GENOMIC DNA]</scope>
    <source>
        <strain evidence="1">JMC-PN-2008</strain>
    </source>
</reference>
<gene>
    <name evidence="1" type="ORF">PBY51_014956</name>
</gene>
<dbReference type="EMBL" id="JAUZQC010000019">
    <property type="protein sequence ID" value="KAK5853832.1"/>
    <property type="molecule type" value="Genomic_DNA"/>
</dbReference>
<evidence type="ECO:0000313" key="1">
    <source>
        <dbReference type="EMBL" id="KAK5853832.1"/>
    </source>
</evidence>
<evidence type="ECO:0000313" key="2">
    <source>
        <dbReference type="Proteomes" id="UP001346869"/>
    </source>
</evidence>
<proteinExistence type="predicted"/>
<comment type="caution">
    <text evidence="1">The sequence shown here is derived from an EMBL/GenBank/DDBJ whole genome shotgun (WGS) entry which is preliminary data.</text>
</comment>
<keyword evidence="2" id="KW-1185">Reference proteome</keyword>